<comment type="caution">
    <text evidence="2">The sequence shown here is derived from an EMBL/GenBank/DDBJ whole genome shotgun (WGS) entry which is preliminary data.</text>
</comment>
<dbReference type="Pfam" id="PF00561">
    <property type="entry name" value="Abhydrolase_1"/>
    <property type="match status" value="1"/>
</dbReference>
<evidence type="ECO:0000259" key="1">
    <source>
        <dbReference type="Pfam" id="PF00561"/>
    </source>
</evidence>
<keyword evidence="3" id="KW-1185">Reference proteome</keyword>
<organism evidence="2 3">
    <name type="scientific">Nitrincola nitratireducens</name>
    <dbReference type="NCBI Taxonomy" id="1229521"/>
    <lineage>
        <taxon>Bacteria</taxon>
        <taxon>Pseudomonadati</taxon>
        <taxon>Pseudomonadota</taxon>
        <taxon>Gammaproteobacteria</taxon>
        <taxon>Oceanospirillales</taxon>
        <taxon>Oceanospirillaceae</taxon>
        <taxon>Nitrincola</taxon>
    </lineage>
</organism>
<dbReference type="InterPro" id="IPR050266">
    <property type="entry name" value="AB_hydrolase_sf"/>
</dbReference>
<sequence length="82" mass="9093">MQETHFKLPHITLSALVQGEPGSPPVLALHGWLDNAASFRALARHLPQVNLIAVDLAGHGFSEHRPKAFPITFGIMFQISWR</sequence>
<dbReference type="OrthoDB" id="149912at2"/>
<dbReference type="Proteomes" id="UP000019464">
    <property type="component" value="Unassembled WGS sequence"/>
</dbReference>
<evidence type="ECO:0000313" key="2">
    <source>
        <dbReference type="EMBL" id="EXJ09220.1"/>
    </source>
</evidence>
<dbReference type="Gene3D" id="3.40.50.1820">
    <property type="entry name" value="alpha/beta hydrolase"/>
    <property type="match status" value="1"/>
</dbReference>
<dbReference type="InterPro" id="IPR029058">
    <property type="entry name" value="AB_hydrolase_fold"/>
</dbReference>
<dbReference type="EMBL" id="AONB01000029">
    <property type="protein sequence ID" value="EXJ09220.1"/>
    <property type="molecule type" value="Genomic_DNA"/>
</dbReference>
<feature type="domain" description="AB hydrolase-1" evidence="1">
    <location>
        <begin position="24"/>
        <end position="68"/>
    </location>
</feature>
<proteinExistence type="predicted"/>
<dbReference type="PANTHER" id="PTHR43798">
    <property type="entry name" value="MONOACYLGLYCEROL LIPASE"/>
    <property type="match status" value="1"/>
</dbReference>
<dbReference type="SUPFAM" id="SSF53474">
    <property type="entry name" value="alpha/beta-Hydrolases"/>
    <property type="match status" value="1"/>
</dbReference>
<dbReference type="PANTHER" id="PTHR43798:SF33">
    <property type="entry name" value="HYDROLASE, PUTATIVE (AFU_ORTHOLOGUE AFUA_2G14860)-RELATED"/>
    <property type="match status" value="1"/>
</dbReference>
<dbReference type="RefSeq" id="WP_051514662.1">
    <property type="nucleotide sequence ID" value="NZ_AONB01000029.1"/>
</dbReference>
<gene>
    <name evidence="2" type="ORF">D791_03866</name>
</gene>
<dbReference type="GO" id="GO:0016020">
    <property type="term" value="C:membrane"/>
    <property type="evidence" value="ECO:0007669"/>
    <property type="project" value="TreeGrafter"/>
</dbReference>
<dbReference type="InterPro" id="IPR000073">
    <property type="entry name" value="AB_hydrolase_1"/>
</dbReference>
<dbReference type="STRING" id="1229521.D791_03866"/>
<protein>
    <submittedName>
        <fullName evidence="2">2-succinyl-6-hydroxy-2, 4-cyclohexadiene-1-carboxylate synthase</fullName>
    </submittedName>
</protein>
<name>W9VEV3_9GAMM</name>
<evidence type="ECO:0000313" key="3">
    <source>
        <dbReference type="Proteomes" id="UP000019464"/>
    </source>
</evidence>
<reference evidence="3" key="1">
    <citation type="submission" date="2012-11" db="EMBL/GenBank/DDBJ databases">
        <authorList>
            <person name="Singh A."/>
            <person name="Pinnaka A.K."/>
            <person name="Vaidya B."/>
        </authorList>
    </citation>
    <scope>NUCLEOTIDE SEQUENCE [LARGE SCALE GENOMIC DNA]</scope>
    <source>
        <strain evidence="3">AK23</strain>
    </source>
</reference>
<accession>W9VEV3</accession>
<dbReference type="AlphaFoldDB" id="W9VEV3"/>
<reference evidence="2 3" key="2">
    <citation type="journal article" date="2015" name="Syst. Appl. Microbiol.">
        <title>Nitrincola nitratireducens sp. nov. isolated from a haloalkaline crater lake.</title>
        <authorList>
            <person name="Singh A."/>
            <person name="Vaidya B."/>
            <person name="Tanuku N.R."/>
            <person name="Pinnaka A.K."/>
        </authorList>
    </citation>
    <scope>NUCLEOTIDE SEQUENCE [LARGE SCALE GENOMIC DNA]</scope>
    <source>
        <strain evidence="2 3">AK23</strain>
    </source>
</reference>